<feature type="transmembrane region" description="Helical" evidence="5">
    <location>
        <begin position="123"/>
        <end position="146"/>
    </location>
</feature>
<dbReference type="InterPro" id="IPR000515">
    <property type="entry name" value="MetI-like"/>
</dbReference>
<dbReference type="PROSITE" id="PS50928">
    <property type="entry name" value="ABC_TM1"/>
    <property type="match status" value="1"/>
</dbReference>
<name>A0A9X3IMG1_9HYPH</name>
<evidence type="ECO:0000256" key="4">
    <source>
        <dbReference type="ARBA" id="ARBA00023136"/>
    </source>
</evidence>
<feature type="domain" description="ABC transmembrane type-1" evidence="6">
    <location>
        <begin position="89"/>
        <end position="303"/>
    </location>
</feature>
<dbReference type="SUPFAM" id="SSF161098">
    <property type="entry name" value="MetI-like"/>
    <property type="match status" value="1"/>
</dbReference>
<evidence type="ECO:0000313" key="8">
    <source>
        <dbReference type="Proteomes" id="UP001144805"/>
    </source>
</evidence>
<dbReference type="GO" id="GO:0055085">
    <property type="term" value="P:transmembrane transport"/>
    <property type="evidence" value="ECO:0007669"/>
    <property type="project" value="InterPro"/>
</dbReference>
<protein>
    <submittedName>
        <fullName evidence="7">Sugar ABC transporter permease</fullName>
    </submittedName>
</protein>
<feature type="transmembrane region" description="Helical" evidence="5">
    <location>
        <begin position="93"/>
        <end position="116"/>
    </location>
</feature>
<dbReference type="Gene3D" id="1.10.3720.10">
    <property type="entry name" value="MetI-like"/>
    <property type="match status" value="1"/>
</dbReference>
<evidence type="ECO:0000259" key="6">
    <source>
        <dbReference type="PROSITE" id="PS50928"/>
    </source>
</evidence>
<keyword evidence="5" id="KW-0813">Transport</keyword>
<dbReference type="Pfam" id="PF00528">
    <property type="entry name" value="BPD_transp_1"/>
    <property type="match status" value="1"/>
</dbReference>
<organism evidence="7 8">
    <name type="scientific">Kaistia nematophila</name>
    <dbReference type="NCBI Taxonomy" id="2994654"/>
    <lineage>
        <taxon>Bacteria</taxon>
        <taxon>Pseudomonadati</taxon>
        <taxon>Pseudomonadota</taxon>
        <taxon>Alphaproteobacteria</taxon>
        <taxon>Hyphomicrobiales</taxon>
        <taxon>Kaistiaceae</taxon>
        <taxon>Kaistia</taxon>
    </lineage>
</organism>
<comment type="similarity">
    <text evidence="5">Belongs to the binding-protein-dependent transport system permease family.</text>
</comment>
<evidence type="ECO:0000313" key="7">
    <source>
        <dbReference type="EMBL" id="MCX5569855.1"/>
    </source>
</evidence>
<keyword evidence="3 5" id="KW-1133">Transmembrane helix</keyword>
<evidence type="ECO:0000256" key="2">
    <source>
        <dbReference type="ARBA" id="ARBA00022692"/>
    </source>
</evidence>
<dbReference type="RefSeq" id="WP_266338825.1">
    <property type="nucleotide sequence ID" value="NZ_JAPKNK010000004.1"/>
</dbReference>
<dbReference type="EMBL" id="JAPKNK010000004">
    <property type="protein sequence ID" value="MCX5569855.1"/>
    <property type="molecule type" value="Genomic_DNA"/>
</dbReference>
<evidence type="ECO:0000256" key="5">
    <source>
        <dbReference type="RuleBase" id="RU363032"/>
    </source>
</evidence>
<feature type="transmembrane region" description="Helical" evidence="5">
    <location>
        <begin position="226"/>
        <end position="247"/>
    </location>
</feature>
<dbReference type="AlphaFoldDB" id="A0A9X3IMG1"/>
<feature type="transmembrane region" description="Helical" evidence="5">
    <location>
        <begin position="253"/>
        <end position="273"/>
    </location>
</feature>
<sequence length="315" mass="34070">MTSIPEAERADPGRLAAARGNAPTLPRDWRKFLWVAPLVVSLLVTTVYPTIFLVSLALTKSTLGKPFGAFVGLKQVTRALLDPNFHSAVLKSIAFAFASATVELVIGFALASLFVALLKAGRFLLTLVLLPLMTPPVMVGIAWKLILAPSGGLVNGILLSWGVIDQPMSFLASPTLSWISIGIADLWQWVPFVTILCFAALVSLPDGVREASMIDGAGRWQRLRHVILPLVAAPLASIFLLKLIIGFKLFDLVYVLTFGGPGFTTTNATFGIWRLAFEQFDVGRAAAQTLIFAIVIGIVTIPVARLHQRASEYYS</sequence>
<gene>
    <name evidence="7" type="ORF">OSH07_11680</name>
</gene>
<keyword evidence="2 5" id="KW-0812">Transmembrane</keyword>
<dbReference type="PANTHER" id="PTHR43759:SF1">
    <property type="entry name" value="GLUCOSE IMPORT SYSTEM PERMEASE PROTEIN GLCT"/>
    <property type="match status" value="1"/>
</dbReference>
<dbReference type="GO" id="GO:0005886">
    <property type="term" value="C:plasma membrane"/>
    <property type="evidence" value="ECO:0007669"/>
    <property type="project" value="UniProtKB-SubCell"/>
</dbReference>
<proteinExistence type="inferred from homology"/>
<dbReference type="CDD" id="cd06261">
    <property type="entry name" value="TM_PBP2"/>
    <property type="match status" value="1"/>
</dbReference>
<dbReference type="PANTHER" id="PTHR43759">
    <property type="entry name" value="TREHALOSE TRANSPORT SYSTEM PERMEASE PROTEIN SUGA"/>
    <property type="match status" value="1"/>
</dbReference>
<comment type="caution">
    <text evidence="7">The sequence shown here is derived from an EMBL/GenBank/DDBJ whole genome shotgun (WGS) entry which is preliminary data.</text>
</comment>
<dbReference type="InterPro" id="IPR035906">
    <property type="entry name" value="MetI-like_sf"/>
</dbReference>
<feature type="transmembrane region" description="Helical" evidence="5">
    <location>
        <begin position="186"/>
        <end position="205"/>
    </location>
</feature>
<feature type="transmembrane region" description="Helical" evidence="5">
    <location>
        <begin position="285"/>
        <end position="304"/>
    </location>
</feature>
<keyword evidence="4 5" id="KW-0472">Membrane</keyword>
<evidence type="ECO:0000256" key="3">
    <source>
        <dbReference type="ARBA" id="ARBA00022989"/>
    </source>
</evidence>
<evidence type="ECO:0000256" key="1">
    <source>
        <dbReference type="ARBA" id="ARBA00004651"/>
    </source>
</evidence>
<dbReference type="Proteomes" id="UP001144805">
    <property type="component" value="Unassembled WGS sequence"/>
</dbReference>
<comment type="subcellular location">
    <subcellularLocation>
        <location evidence="1 5">Cell membrane</location>
        <topology evidence="1 5">Multi-pass membrane protein</topology>
    </subcellularLocation>
</comment>
<feature type="transmembrane region" description="Helical" evidence="5">
    <location>
        <begin position="32"/>
        <end position="58"/>
    </location>
</feature>
<accession>A0A9X3IMG1</accession>
<dbReference type="InterPro" id="IPR052730">
    <property type="entry name" value="Sugar_ABC_transporter"/>
</dbReference>
<keyword evidence="8" id="KW-1185">Reference proteome</keyword>
<reference evidence="7" key="1">
    <citation type="submission" date="2022-11" db="EMBL/GenBank/DDBJ databases">
        <title>Biodiversity and phylogenetic relationships of bacteria.</title>
        <authorList>
            <person name="Machado R.A.R."/>
            <person name="Bhat A."/>
            <person name="Loulou A."/>
            <person name="Kallel S."/>
        </authorList>
    </citation>
    <scope>NUCLEOTIDE SEQUENCE</scope>
    <source>
        <strain evidence="7">K-TC2</strain>
    </source>
</reference>